<dbReference type="InterPro" id="IPR004358">
    <property type="entry name" value="Sig_transdc_His_kin-like_C"/>
</dbReference>
<keyword evidence="9" id="KW-0547">Nucleotide-binding</keyword>
<dbReference type="InterPro" id="IPR036097">
    <property type="entry name" value="HisK_dim/P_sf"/>
</dbReference>
<dbReference type="PROSITE" id="PS50885">
    <property type="entry name" value="HAMP"/>
    <property type="match status" value="1"/>
</dbReference>
<evidence type="ECO:0000256" key="13">
    <source>
        <dbReference type="ARBA" id="ARBA00023012"/>
    </source>
</evidence>
<dbReference type="CDD" id="cd00082">
    <property type="entry name" value="HisKA"/>
    <property type="match status" value="1"/>
</dbReference>
<dbReference type="PANTHER" id="PTHR44936:SF5">
    <property type="entry name" value="SENSOR HISTIDINE KINASE ENVZ"/>
    <property type="match status" value="1"/>
</dbReference>
<dbReference type="SUPFAM" id="SSF55874">
    <property type="entry name" value="ATPase domain of HSP90 chaperone/DNA topoisomerase II/histidine kinase"/>
    <property type="match status" value="1"/>
</dbReference>
<dbReference type="PROSITE" id="PS50109">
    <property type="entry name" value="HIS_KIN"/>
    <property type="match status" value="1"/>
</dbReference>
<accession>A0ABS7AI53</accession>
<protein>
    <recommendedName>
        <fullName evidence="3">histidine kinase</fullName>
        <ecNumber evidence="3">2.7.13.3</ecNumber>
    </recommendedName>
</protein>
<feature type="domain" description="HAMP" evidence="17">
    <location>
        <begin position="188"/>
        <end position="240"/>
    </location>
</feature>
<dbReference type="InterPro" id="IPR050980">
    <property type="entry name" value="2C_sensor_his_kinase"/>
</dbReference>
<dbReference type="EMBL" id="JAHYBZ010000017">
    <property type="protein sequence ID" value="MBW6401936.1"/>
    <property type="molecule type" value="Genomic_DNA"/>
</dbReference>
<evidence type="ECO:0000313" key="18">
    <source>
        <dbReference type="EMBL" id="MBW6401936.1"/>
    </source>
</evidence>
<organism evidence="18 19">
    <name type="scientific">Roseomonas alba</name>
    <dbReference type="NCBI Taxonomy" id="2846776"/>
    <lineage>
        <taxon>Bacteria</taxon>
        <taxon>Pseudomonadati</taxon>
        <taxon>Pseudomonadota</taxon>
        <taxon>Alphaproteobacteria</taxon>
        <taxon>Acetobacterales</taxon>
        <taxon>Roseomonadaceae</taxon>
        <taxon>Roseomonas</taxon>
    </lineage>
</organism>
<evidence type="ECO:0000256" key="5">
    <source>
        <dbReference type="ARBA" id="ARBA00022519"/>
    </source>
</evidence>
<reference evidence="18 19" key="1">
    <citation type="submission" date="2021-07" db="EMBL/GenBank/DDBJ databases">
        <authorList>
            <person name="So Y."/>
        </authorList>
    </citation>
    <scope>NUCLEOTIDE SEQUENCE [LARGE SCALE GENOMIC DNA]</scope>
    <source>
        <strain evidence="18 19">HJA6</strain>
    </source>
</reference>
<dbReference type="CDD" id="cd06225">
    <property type="entry name" value="HAMP"/>
    <property type="match status" value="1"/>
</dbReference>
<dbReference type="InterPro" id="IPR005467">
    <property type="entry name" value="His_kinase_dom"/>
</dbReference>
<keyword evidence="5" id="KW-0997">Cell inner membrane</keyword>
<keyword evidence="14 15" id="KW-0472">Membrane</keyword>
<dbReference type="SMART" id="SM00304">
    <property type="entry name" value="HAMP"/>
    <property type="match status" value="1"/>
</dbReference>
<keyword evidence="8 15" id="KW-0812">Transmembrane</keyword>
<dbReference type="Pfam" id="PF00672">
    <property type="entry name" value="HAMP"/>
    <property type="match status" value="1"/>
</dbReference>
<dbReference type="Proteomes" id="UP001196565">
    <property type="component" value="Unassembled WGS sequence"/>
</dbReference>
<evidence type="ECO:0000256" key="8">
    <source>
        <dbReference type="ARBA" id="ARBA00022692"/>
    </source>
</evidence>
<keyword evidence="11" id="KW-0067">ATP-binding</keyword>
<dbReference type="Pfam" id="PF00512">
    <property type="entry name" value="HisKA"/>
    <property type="match status" value="1"/>
</dbReference>
<dbReference type="SMART" id="SM00388">
    <property type="entry name" value="HisKA"/>
    <property type="match status" value="1"/>
</dbReference>
<dbReference type="PRINTS" id="PR00344">
    <property type="entry name" value="BCTRLSENSOR"/>
</dbReference>
<dbReference type="InterPro" id="IPR003660">
    <property type="entry name" value="HAMP_dom"/>
</dbReference>
<dbReference type="EC" id="2.7.13.3" evidence="3"/>
<evidence type="ECO:0000256" key="9">
    <source>
        <dbReference type="ARBA" id="ARBA00022741"/>
    </source>
</evidence>
<dbReference type="Gene3D" id="1.10.287.130">
    <property type="match status" value="1"/>
</dbReference>
<dbReference type="InterPro" id="IPR036890">
    <property type="entry name" value="HATPase_C_sf"/>
</dbReference>
<gene>
    <name evidence="18" type="ORF">KPL78_29085</name>
</gene>
<dbReference type="SUPFAM" id="SSF158472">
    <property type="entry name" value="HAMP domain-like"/>
    <property type="match status" value="1"/>
</dbReference>
<keyword evidence="4" id="KW-1003">Cell membrane</keyword>
<evidence type="ECO:0000256" key="11">
    <source>
        <dbReference type="ARBA" id="ARBA00022840"/>
    </source>
</evidence>
<dbReference type="CDD" id="cd00075">
    <property type="entry name" value="HATPase"/>
    <property type="match status" value="1"/>
</dbReference>
<dbReference type="Pfam" id="PF02518">
    <property type="entry name" value="HATPase_c"/>
    <property type="match status" value="1"/>
</dbReference>
<evidence type="ECO:0000256" key="1">
    <source>
        <dbReference type="ARBA" id="ARBA00000085"/>
    </source>
</evidence>
<name>A0ABS7AI53_9PROT</name>
<dbReference type="PANTHER" id="PTHR44936">
    <property type="entry name" value="SENSOR PROTEIN CREC"/>
    <property type="match status" value="1"/>
</dbReference>
<evidence type="ECO:0000256" key="10">
    <source>
        <dbReference type="ARBA" id="ARBA00022777"/>
    </source>
</evidence>
<evidence type="ECO:0000256" key="3">
    <source>
        <dbReference type="ARBA" id="ARBA00012438"/>
    </source>
</evidence>
<comment type="subcellular location">
    <subcellularLocation>
        <location evidence="2">Cell inner membrane</location>
        <topology evidence="2">Multi-pass membrane protein</topology>
    </subcellularLocation>
</comment>
<dbReference type="InterPro" id="IPR003661">
    <property type="entry name" value="HisK_dim/P_dom"/>
</dbReference>
<dbReference type="Gene3D" id="3.30.565.10">
    <property type="entry name" value="Histidine kinase-like ATPase, C-terminal domain"/>
    <property type="match status" value="1"/>
</dbReference>
<keyword evidence="13" id="KW-0902">Two-component regulatory system</keyword>
<feature type="transmembrane region" description="Helical" evidence="15">
    <location>
        <begin position="12"/>
        <end position="31"/>
    </location>
</feature>
<feature type="transmembrane region" description="Helical" evidence="15">
    <location>
        <begin position="169"/>
        <end position="191"/>
    </location>
</feature>
<proteinExistence type="predicted"/>
<keyword evidence="7" id="KW-0808">Transferase</keyword>
<sequence>MRRLLPDTLGGRIVLVLLVGLLGFHLGSLWLHQTGTEAVLGSTRESQLAERLATAKRAVAELPQADRDRMAHALSSIGLDLHWTPMATVHLTDETSARIEAVRTRLLELEPALADRGMRLGYADEAVDSSAGAGGNSHQLVGALQLPDGTWLNFAAALFRPTVVEHATLLSTSAMGAGILLLALLVVRLIARPLRELSIAADRIGRPGPTLPVPEDGPREVRHAAQAFNRMQARIDRLIADRVQALAAVSHDLRTPISRLRLRAGFIEDQESQRKIDADLDEMEAMITATLAYLRGEAEQEQLRVTNLAAILETLCDDATDAGRNVSYDGPSQVRLACRPIAIKRALANLIDNAVKYGGAARVTLRDHGSSVEVAVEDDGPGIPEAEIEAAFEPFRRLDPSRNPDSSGSGLGLTIARQVAERHGGTVALHNRPSDGLVAILTLPRAG</sequence>
<keyword evidence="10" id="KW-0418">Kinase</keyword>
<dbReference type="SMART" id="SM00387">
    <property type="entry name" value="HATPase_c"/>
    <property type="match status" value="1"/>
</dbReference>
<evidence type="ECO:0000259" key="16">
    <source>
        <dbReference type="PROSITE" id="PS50109"/>
    </source>
</evidence>
<evidence type="ECO:0000313" key="19">
    <source>
        <dbReference type="Proteomes" id="UP001196565"/>
    </source>
</evidence>
<evidence type="ECO:0000256" key="14">
    <source>
        <dbReference type="ARBA" id="ARBA00023136"/>
    </source>
</evidence>
<evidence type="ECO:0000256" key="6">
    <source>
        <dbReference type="ARBA" id="ARBA00022553"/>
    </source>
</evidence>
<evidence type="ECO:0000256" key="4">
    <source>
        <dbReference type="ARBA" id="ARBA00022475"/>
    </source>
</evidence>
<evidence type="ECO:0000256" key="15">
    <source>
        <dbReference type="SAM" id="Phobius"/>
    </source>
</evidence>
<feature type="domain" description="Histidine kinase" evidence="16">
    <location>
        <begin position="248"/>
        <end position="447"/>
    </location>
</feature>
<keyword evidence="6" id="KW-0597">Phosphoprotein</keyword>
<keyword evidence="19" id="KW-1185">Reference proteome</keyword>
<comment type="catalytic activity">
    <reaction evidence="1">
        <text>ATP + protein L-histidine = ADP + protein N-phospho-L-histidine.</text>
        <dbReference type="EC" id="2.7.13.3"/>
    </reaction>
</comment>
<evidence type="ECO:0000256" key="2">
    <source>
        <dbReference type="ARBA" id="ARBA00004429"/>
    </source>
</evidence>
<evidence type="ECO:0000259" key="17">
    <source>
        <dbReference type="PROSITE" id="PS50885"/>
    </source>
</evidence>
<comment type="caution">
    <text evidence="18">The sequence shown here is derived from an EMBL/GenBank/DDBJ whole genome shotgun (WGS) entry which is preliminary data.</text>
</comment>
<evidence type="ECO:0000256" key="7">
    <source>
        <dbReference type="ARBA" id="ARBA00022679"/>
    </source>
</evidence>
<evidence type="ECO:0000256" key="12">
    <source>
        <dbReference type="ARBA" id="ARBA00022989"/>
    </source>
</evidence>
<keyword evidence="12 15" id="KW-1133">Transmembrane helix</keyword>
<dbReference type="InterPro" id="IPR003594">
    <property type="entry name" value="HATPase_dom"/>
</dbReference>
<dbReference type="SUPFAM" id="SSF47384">
    <property type="entry name" value="Homodimeric domain of signal transducing histidine kinase"/>
    <property type="match status" value="1"/>
</dbReference>